<evidence type="ECO:0000259" key="1">
    <source>
        <dbReference type="PROSITE" id="PS50994"/>
    </source>
</evidence>
<accession>A0A135I5V6</accession>
<dbReference type="InterPro" id="IPR036397">
    <property type="entry name" value="RNaseH_sf"/>
</dbReference>
<dbReference type="InterPro" id="IPR050900">
    <property type="entry name" value="Transposase_IS3/IS150/IS904"/>
</dbReference>
<keyword evidence="3" id="KW-1185">Reference proteome</keyword>
<organism evidence="2 3">
    <name type="scientific">Enterovibrio coralii</name>
    <dbReference type="NCBI Taxonomy" id="294935"/>
    <lineage>
        <taxon>Bacteria</taxon>
        <taxon>Pseudomonadati</taxon>
        <taxon>Pseudomonadota</taxon>
        <taxon>Gammaproteobacteria</taxon>
        <taxon>Vibrionales</taxon>
        <taxon>Vibrionaceae</taxon>
        <taxon>Enterovibrio</taxon>
    </lineage>
</organism>
<feature type="domain" description="Integrase catalytic" evidence="1">
    <location>
        <begin position="1"/>
        <end position="113"/>
    </location>
</feature>
<proteinExistence type="predicted"/>
<comment type="caution">
    <text evidence="2">The sequence shown here is derived from an EMBL/GenBank/DDBJ whole genome shotgun (WGS) entry which is preliminary data.</text>
</comment>
<dbReference type="Pfam" id="PF13683">
    <property type="entry name" value="rve_3"/>
    <property type="match status" value="1"/>
</dbReference>
<dbReference type="GO" id="GO:0003676">
    <property type="term" value="F:nucleic acid binding"/>
    <property type="evidence" value="ECO:0007669"/>
    <property type="project" value="InterPro"/>
</dbReference>
<dbReference type="Proteomes" id="UP000070529">
    <property type="component" value="Unassembled WGS sequence"/>
</dbReference>
<gene>
    <name evidence="2" type="ORF">ATN88_16035</name>
</gene>
<dbReference type="GO" id="GO:0015074">
    <property type="term" value="P:DNA integration"/>
    <property type="evidence" value="ECO:0007669"/>
    <property type="project" value="InterPro"/>
</dbReference>
<dbReference type="InterPro" id="IPR001584">
    <property type="entry name" value="Integrase_cat-core"/>
</dbReference>
<dbReference type="STRING" id="294935.ATN88_16035"/>
<evidence type="ECO:0000313" key="3">
    <source>
        <dbReference type="Proteomes" id="UP000070529"/>
    </source>
</evidence>
<reference evidence="2 3" key="1">
    <citation type="submission" date="2015-11" db="EMBL/GenBank/DDBJ databases">
        <title>Genomic Taxonomy of the Vibrionaceae.</title>
        <authorList>
            <person name="Gomez-Gil B."/>
            <person name="Enciso-Ibarra J."/>
        </authorList>
    </citation>
    <scope>NUCLEOTIDE SEQUENCE [LARGE SCALE GENOMIC DNA]</scope>
    <source>
        <strain evidence="2 3">CAIM 912</strain>
    </source>
</reference>
<name>A0A135I5V6_9GAMM</name>
<protein>
    <recommendedName>
        <fullName evidence="1">Integrase catalytic domain-containing protein</fullName>
    </recommendedName>
</protein>
<dbReference type="Gene3D" id="3.30.420.10">
    <property type="entry name" value="Ribonuclease H-like superfamily/Ribonuclease H"/>
    <property type="match status" value="1"/>
</dbReference>
<sequence length="113" mass="13219">MDLTMLAITKAVRSRKPKHGLSFHTDRSREYCVGRVRYHLSGIGVMQNRNRSGRCTDNAEVESFLKTLKGDLIKDVFIGRLVQLEEQLRRYVDYFYNRSRLHGSMGYIYPIAF</sequence>
<dbReference type="InterPro" id="IPR012337">
    <property type="entry name" value="RNaseH-like_sf"/>
</dbReference>
<dbReference type="AlphaFoldDB" id="A0A135I5V6"/>
<dbReference type="PANTHER" id="PTHR46889">
    <property type="entry name" value="TRANSPOSASE INSF FOR INSERTION SEQUENCE IS3B-RELATED"/>
    <property type="match status" value="1"/>
</dbReference>
<evidence type="ECO:0000313" key="2">
    <source>
        <dbReference type="EMBL" id="KXF80787.1"/>
    </source>
</evidence>
<dbReference type="PROSITE" id="PS50994">
    <property type="entry name" value="INTEGRASE"/>
    <property type="match status" value="1"/>
</dbReference>
<dbReference type="SUPFAM" id="SSF53098">
    <property type="entry name" value="Ribonuclease H-like"/>
    <property type="match status" value="1"/>
</dbReference>
<dbReference type="EMBL" id="LNTY01000049">
    <property type="protein sequence ID" value="KXF80787.1"/>
    <property type="molecule type" value="Genomic_DNA"/>
</dbReference>
<dbReference type="PANTHER" id="PTHR46889:SF4">
    <property type="entry name" value="TRANSPOSASE INSO FOR INSERTION SEQUENCE ELEMENT IS911B-RELATED"/>
    <property type="match status" value="1"/>
</dbReference>